<gene>
    <name evidence="9" type="primary">LOC107071286</name>
</gene>
<dbReference type="GeneID" id="107071286"/>
<protein>
    <submittedName>
        <fullName evidence="9">DNA repair protein XRCC3-like isoform X1</fullName>
    </submittedName>
</protein>
<keyword evidence="2" id="KW-0547">Nucleotide-binding</keyword>
<accession>A0ABM1IZK8</accession>
<keyword evidence="5" id="KW-0234">DNA repair</keyword>
<keyword evidence="4" id="KW-0067">ATP-binding</keyword>
<reference evidence="9" key="1">
    <citation type="submission" date="2025-08" db="UniProtKB">
        <authorList>
            <consortium name="RefSeq"/>
        </authorList>
    </citation>
    <scope>IDENTIFICATION</scope>
    <source>
        <tissue evidence="9">Whole body</tissue>
    </source>
</reference>
<dbReference type="Gene3D" id="3.40.50.300">
    <property type="entry name" value="P-loop containing nucleotide triphosphate hydrolases"/>
    <property type="match status" value="1"/>
</dbReference>
<proteinExistence type="predicted"/>
<evidence type="ECO:0000256" key="1">
    <source>
        <dbReference type="ARBA" id="ARBA00004123"/>
    </source>
</evidence>
<dbReference type="CDD" id="cd19491">
    <property type="entry name" value="XRCC3"/>
    <property type="match status" value="1"/>
</dbReference>
<dbReference type="Proteomes" id="UP000694924">
    <property type="component" value="Unplaced"/>
</dbReference>
<dbReference type="InterPro" id="IPR027417">
    <property type="entry name" value="P-loop_NTPase"/>
</dbReference>
<evidence type="ECO:0000256" key="5">
    <source>
        <dbReference type="ARBA" id="ARBA00023204"/>
    </source>
</evidence>
<name>A0ABM1IZK8_POLDO</name>
<evidence type="ECO:0000256" key="2">
    <source>
        <dbReference type="ARBA" id="ARBA00022741"/>
    </source>
</evidence>
<evidence type="ECO:0000259" key="7">
    <source>
        <dbReference type="PROSITE" id="PS50162"/>
    </source>
</evidence>
<evidence type="ECO:0000313" key="9">
    <source>
        <dbReference type="RefSeq" id="XP_015185645.1"/>
    </source>
</evidence>
<dbReference type="SUPFAM" id="SSF52540">
    <property type="entry name" value="P-loop containing nucleoside triphosphate hydrolases"/>
    <property type="match status" value="1"/>
</dbReference>
<dbReference type="PANTHER" id="PTHR46487">
    <property type="entry name" value="DNA REPAIR PROTEIN XRCC3"/>
    <property type="match status" value="1"/>
</dbReference>
<keyword evidence="8" id="KW-1185">Reference proteome</keyword>
<keyword evidence="3" id="KW-0227">DNA damage</keyword>
<keyword evidence="6" id="KW-0539">Nucleus</keyword>
<feature type="domain" description="RecA family profile 1" evidence="7">
    <location>
        <begin position="16"/>
        <end position="190"/>
    </location>
</feature>
<sequence length="257" mass="28884">MYINLIDISAKDLKKQEKFLSTGCPKIDKILNGGIPCQGITQIYGAAGTGKTQLALQLCLTVQLPLTAGGFAAGAIYICTESTFPSKRLYEFIKNLDAIKNYDNINGDIVFVEHIATIEDLESSLIYRVPLLLKKQNIRLLIIDSIAAPYRVEEWNDELKNRSKSLRTVGQQLHKLCQNNDICIVCLNQVSAVIENRNKYCDIKEQPALGITWSSMVTNSIYLFRKDSIRYATTFSPYLPFKTIRYEITTSGVKGIE</sequence>
<dbReference type="InterPro" id="IPR020588">
    <property type="entry name" value="RecA_ATP-bd"/>
</dbReference>
<evidence type="ECO:0000313" key="8">
    <source>
        <dbReference type="Proteomes" id="UP000694924"/>
    </source>
</evidence>
<evidence type="ECO:0000256" key="3">
    <source>
        <dbReference type="ARBA" id="ARBA00022763"/>
    </source>
</evidence>
<dbReference type="InterPro" id="IPR013632">
    <property type="entry name" value="Rad51_C"/>
</dbReference>
<dbReference type="Pfam" id="PF08423">
    <property type="entry name" value="Rad51"/>
    <property type="match status" value="1"/>
</dbReference>
<evidence type="ECO:0000256" key="6">
    <source>
        <dbReference type="ARBA" id="ARBA00023242"/>
    </source>
</evidence>
<dbReference type="PROSITE" id="PS50162">
    <property type="entry name" value="RECA_2"/>
    <property type="match status" value="1"/>
</dbReference>
<organism evidence="8 9">
    <name type="scientific">Polistes dominula</name>
    <name type="common">European paper wasp</name>
    <name type="synonym">Vespa dominula</name>
    <dbReference type="NCBI Taxonomy" id="743375"/>
    <lineage>
        <taxon>Eukaryota</taxon>
        <taxon>Metazoa</taxon>
        <taxon>Ecdysozoa</taxon>
        <taxon>Arthropoda</taxon>
        <taxon>Hexapoda</taxon>
        <taxon>Insecta</taxon>
        <taxon>Pterygota</taxon>
        <taxon>Neoptera</taxon>
        <taxon>Endopterygota</taxon>
        <taxon>Hymenoptera</taxon>
        <taxon>Apocrita</taxon>
        <taxon>Aculeata</taxon>
        <taxon>Vespoidea</taxon>
        <taxon>Vespidae</taxon>
        <taxon>Polistinae</taxon>
        <taxon>Polistini</taxon>
        <taxon>Polistes</taxon>
    </lineage>
</organism>
<dbReference type="RefSeq" id="XP_015185645.1">
    <property type="nucleotide sequence ID" value="XM_015330159.1"/>
</dbReference>
<evidence type="ECO:0000256" key="4">
    <source>
        <dbReference type="ARBA" id="ARBA00022840"/>
    </source>
</evidence>
<dbReference type="InterPro" id="IPR047348">
    <property type="entry name" value="XRCC3-like_C"/>
</dbReference>
<comment type="subcellular location">
    <subcellularLocation>
        <location evidence="1">Nucleus</location>
    </subcellularLocation>
</comment>
<dbReference type="PANTHER" id="PTHR46487:SF1">
    <property type="entry name" value="DNA REPAIR PROTEIN XRCC3"/>
    <property type="match status" value="1"/>
</dbReference>